<keyword evidence="6" id="KW-1185">Reference proteome</keyword>
<dbReference type="PANTHER" id="PTHR47514">
    <property type="entry name" value="TRANSKETOLASE N-TERMINAL SECTION-RELATED"/>
    <property type="match status" value="1"/>
</dbReference>
<dbReference type="InterPro" id="IPR005474">
    <property type="entry name" value="Transketolase_N"/>
</dbReference>
<gene>
    <name evidence="5" type="ORF">U27_00745</name>
</gene>
<comment type="cofactor">
    <cofactor evidence="1">
        <name>thiamine diphosphate</name>
        <dbReference type="ChEBI" id="CHEBI:58937"/>
    </cofactor>
</comment>
<comment type="similarity">
    <text evidence="2">Belongs to the transketolase family.</text>
</comment>
<sequence>MKAQYEIELIQRKARIMRKNIVLMLKTDKGHLGGSMSITDIVASLYFGVMNFDPKDPRKKDRDRFILSKGHSVLAQYAALIELGLMPADLLDTLKSLGSPLQGHPDMKLFPGIEANTGALGQGLSLANGIALAARLDREDFYIYVIVGDGELSEGQNWEAVMASAHYKLNHVIAFIDNNALQATGPIQRRFNTQPYLQKFLGFGWNAYEIDGHSVPEILQAVENAKMSTDKPTAIIAHTVKGKGVSFAENNPAFHHNNMTPEQYEQALKELM</sequence>
<dbReference type="Proteomes" id="UP000030661">
    <property type="component" value="Unassembled WGS sequence"/>
</dbReference>
<dbReference type="STRING" id="1499967.U27_00745"/>
<feature type="domain" description="Transketolase N-terminal" evidence="4">
    <location>
        <begin position="25"/>
        <end position="263"/>
    </location>
</feature>
<dbReference type="InterPro" id="IPR029061">
    <property type="entry name" value="THDP-binding"/>
</dbReference>
<dbReference type="Pfam" id="PF00456">
    <property type="entry name" value="Transketolase_N"/>
    <property type="match status" value="1"/>
</dbReference>
<dbReference type="HOGENOM" id="CLU_009227_4_1_0"/>
<protein>
    <submittedName>
        <fullName evidence="5">Transketolase subunit A</fullName>
    </submittedName>
</protein>
<evidence type="ECO:0000259" key="4">
    <source>
        <dbReference type="Pfam" id="PF00456"/>
    </source>
</evidence>
<dbReference type="PANTHER" id="PTHR47514:SF1">
    <property type="entry name" value="TRANSKETOLASE N-TERMINAL SECTION-RELATED"/>
    <property type="match status" value="1"/>
</dbReference>
<dbReference type="Gene3D" id="3.40.50.970">
    <property type="match status" value="1"/>
</dbReference>
<dbReference type="EMBL" id="DF820475">
    <property type="protein sequence ID" value="GAK60847.1"/>
    <property type="molecule type" value="Genomic_DNA"/>
</dbReference>
<dbReference type="AlphaFoldDB" id="A0A081C8E2"/>
<keyword evidence="3" id="KW-0786">Thiamine pyrophosphate</keyword>
<evidence type="ECO:0000256" key="3">
    <source>
        <dbReference type="ARBA" id="ARBA00023052"/>
    </source>
</evidence>
<dbReference type="CDD" id="cd02012">
    <property type="entry name" value="TPP_TK"/>
    <property type="match status" value="1"/>
</dbReference>
<dbReference type="eggNOG" id="COG3959">
    <property type="taxonomic scope" value="Bacteria"/>
</dbReference>
<dbReference type="SUPFAM" id="SSF52518">
    <property type="entry name" value="Thiamin diphosphate-binding fold (THDP-binding)"/>
    <property type="match status" value="1"/>
</dbReference>
<evidence type="ECO:0000313" key="5">
    <source>
        <dbReference type="EMBL" id="GAK60847.1"/>
    </source>
</evidence>
<organism evidence="5">
    <name type="scientific">Vecturithrix granuli</name>
    <dbReference type="NCBI Taxonomy" id="1499967"/>
    <lineage>
        <taxon>Bacteria</taxon>
        <taxon>Candidatus Moduliflexota</taxon>
        <taxon>Candidatus Vecturitrichia</taxon>
        <taxon>Candidatus Vecturitrichales</taxon>
        <taxon>Candidatus Vecturitrichaceae</taxon>
        <taxon>Candidatus Vecturithrix</taxon>
    </lineage>
</organism>
<evidence type="ECO:0000256" key="2">
    <source>
        <dbReference type="ARBA" id="ARBA00007131"/>
    </source>
</evidence>
<evidence type="ECO:0000256" key="1">
    <source>
        <dbReference type="ARBA" id="ARBA00001964"/>
    </source>
</evidence>
<reference evidence="5" key="1">
    <citation type="journal article" date="2015" name="PeerJ">
        <title>First genomic representation of candidate bacterial phylum KSB3 points to enhanced environmental sensing as a trigger of wastewater bulking.</title>
        <authorList>
            <person name="Sekiguchi Y."/>
            <person name="Ohashi A."/>
            <person name="Parks D.H."/>
            <person name="Yamauchi T."/>
            <person name="Tyson G.W."/>
            <person name="Hugenholtz P."/>
        </authorList>
    </citation>
    <scope>NUCLEOTIDE SEQUENCE [LARGE SCALE GENOMIC DNA]</scope>
</reference>
<proteinExistence type="inferred from homology"/>
<name>A0A081C8E2_VECG1</name>
<evidence type="ECO:0000313" key="6">
    <source>
        <dbReference type="Proteomes" id="UP000030661"/>
    </source>
</evidence>
<accession>A0A081C8E2</accession>